<organism evidence="1 2">
    <name type="scientific">Rhodovulum sulfidophilum</name>
    <name type="common">Rhodobacter sulfidophilus</name>
    <dbReference type="NCBI Taxonomy" id="35806"/>
    <lineage>
        <taxon>Bacteria</taxon>
        <taxon>Pseudomonadati</taxon>
        <taxon>Pseudomonadota</taxon>
        <taxon>Alphaproteobacteria</taxon>
        <taxon>Rhodobacterales</taxon>
        <taxon>Paracoccaceae</taxon>
        <taxon>Rhodovulum</taxon>
    </lineage>
</organism>
<dbReference type="SUPFAM" id="SSF48295">
    <property type="entry name" value="TrpR-like"/>
    <property type="match status" value="1"/>
</dbReference>
<dbReference type="Gene3D" id="1.10.10.10">
    <property type="entry name" value="Winged helix-like DNA-binding domain superfamily/Winged helix DNA-binding domain"/>
    <property type="match status" value="1"/>
</dbReference>
<evidence type="ECO:0000313" key="2">
    <source>
        <dbReference type="Proteomes" id="UP000249185"/>
    </source>
</evidence>
<dbReference type="GO" id="GO:0043565">
    <property type="term" value="F:sequence-specific DNA binding"/>
    <property type="evidence" value="ECO:0007669"/>
    <property type="project" value="InterPro"/>
</dbReference>
<dbReference type="InterPro" id="IPR010921">
    <property type="entry name" value="Trp_repressor/repl_initiator"/>
</dbReference>
<reference evidence="1 2" key="1">
    <citation type="submission" date="2017-08" db="EMBL/GenBank/DDBJ databases">
        <title>Infants hospitalized years apart are colonized by the same room-sourced microbial strains.</title>
        <authorList>
            <person name="Brooks B."/>
            <person name="Olm M.R."/>
            <person name="Firek B.A."/>
            <person name="Baker R."/>
            <person name="Thomas B.C."/>
            <person name="Morowitz M.J."/>
            <person name="Banfield J.F."/>
        </authorList>
    </citation>
    <scope>NUCLEOTIDE SEQUENCE [LARGE SCALE GENOMIC DNA]</scope>
    <source>
        <strain evidence="1">S2_005_002_R2_34</strain>
    </source>
</reference>
<protein>
    <submittedName>
        <fullName evidence="1">DUF1153 domain-containing protein</fullName>
    </submittedName>
</protein>
<dbReference type="Proteomes" id="UP000249185">
    <property type="component" value="Unassembled WGS sequence"/>
</dbReference>
<sequence>MYIRREKGPVFVTLPDGTKLTRSDLPPANTQRWVARRKATVVSAVDHGLIAAEEACEMYRLSAEELDLWRDAVHRHGAAALRVTALQKYRQL</sequence>
<dbReference type="AlphaFoldDB" id="A0A2W5QC78"/>
<name>A0A2W5QC78_RHOSU</name>
<comment type="caution">
    <text evidence="1">The sequence shown here is derived from an EMBL/GenBank/DDBJ whole genome shotgun (WGS) entry which is preliminary data.</text>
</comment>
<gene>
    <name evidence="1" type="ORF">DI556_12865</name>
</gene>
<dbReference type="Pfam" id="PF06627">
    <property type="entry name" value="DUF1153"/>
    <property type="match status" value="1"/>
</dbReference>
<dbReference type="InterPro" id="IPR036388">
    <property type="entry name" value="WH-like_DNA-bd_sf"/>
</dbReference>
<evidence type="ECO:0000313" key="1">
    <source>
        <dbReference type="EMBL" id="PZQ49030.1"/>
    </source>
</evidence>
<dbReference type="InterPro" id="IPR009534">
    <property type="entry name" value="DUF1153"/>
</dbReference>
<proteinExistence type="predicted"/>
<accession>A0A2W5QC78</accession>
<dbReference type="EMBL" id="QFPW01000009">
    <property type="protein sequence ID" value="PZQ49030.1"/>
    <property type="molecule type" value="Genomic_DNA"/>
</dbReference>